<dbReference type="SUPFAM" id="SSF53448">
    <property type="entry name" value="Nucleotide-diphospho-sugar transferases"/>
    <property type="match status" value="1"/>
</dbReference>
<evidence type="ECO:0000256" key="7">
    <source>
        <dbReference type="ARBA" id="ARBA00022989"/>
    </source>
</evidence>
<dbReference type="GO" id="GO:0004100">
    <property type="term" value="F:chitin synthase activity"/>
    <property type="evidence" value="ECO:0007669"/>
    <property type="project" value="UniProtKB-EC"/>
</dbReference>
<evidence type="ECO:0000256" key="6">
    <source>
        <dbReference type="ARBA" id="ARBA00022692"/>
    </source>
</evidence>
<evidence type="ECO:0000256" key="2">
    <source>
        <dbReference type="ARBA" id="ARBA00012543"/>
    </source>
</evidence>
<dbReference type="OrthoDB" id="312677at2759"/>
<keyword evidence="6" id="KW-0812">Transmembrane</keyword>
<reference evidence="10 11" key="1">
    <citation type="journal article" date="2015" name="Sci. Rep.">
        <title>Genome of the facultative scuticociliatosis pathogen Pseudocohnilembus persalinus provides insight into its virulence through horizontal gene transfer.</title>
        <authorList>
            <person name="Xiong J."/>
            <person name="Wang G."/>
            <person name="Cheng J."/>
            <person name="Tian M."/>
            <person name="Pan X."/>
            <person name="Warren A."/>
            <person name="Jiang C."/>
            <person name="Yuan D."/>
            <person name="Miao W."/>
        </authorList>
    </citation>
    <scope>NUCLEOTIDE SEQUENCE [LARGE SCALE GENOMIC DNA]</scope>
    <source>
        <strain evidence="10">36N120E</strain>
    </source>
</reference>
<dbReference type="InParanoid" id="A0A0V0QS23"/>
<dbReference type="EMBL" id="LDAU01000110">
    <property type="protein sequence ID" value="KRX05122.1"/>
    <property type="molecule type" value="Genomic_DNA"/>
</dbReference>
<accession>A0A0V0QS23</accession>
<keyword evidence="7" id="KW-1133">Transmembrane helix</keyword>
<keyword evidence="3" id="KW-1003">Cell membrane</keyword>
<keyword evidence="4" id="KW-0328">Glycosyltransferase</keyword>
<evidence type="ECO:0000256" key="9">
    <source>
        <dbReference type="ARBA" id="ARBA00023316"/>
    </source>
</evidence>
<keyword evidence="8" id="KW-0472">Membrane</keyword>
<evidence type="ECO:0000256" key="8">
    <source>
        <dbReference type="ARBA" id="ARBA00023136"/>
    </source>
</evidence>
<keyword evidence="11" id="KW-1185">Reference proteome</keyword>
<dbReference type="AlphaFoldDB" id="A0A0V0QS23"/>
<name>A0A0V0QS23_PSEPJ</name>
<dbReference type="EC" id="2.4.1.16" evidence="2"/>
<gene>
    <name evidence="10" type="ORF">PPERSA_06756</name>
</gene>
<protein>
    <recommendedName>
        <fullName evidence="2">chitin synthase</fullName>
        <ecNumber evidence="2">2.4.1.16</ecNumber>
    </recommendedName>
</protein>
<keyword evidence="9" id="KW-0961">Cell wall biogenesis/degradation</keyword>
<comment type="caution">
    <text evidence="10">The sequence shown here is derived from an EMBL/GenBank/DDBJ whole genome shotgun (WGS) entry which is preliminary data.</text>
</comment>
<evidence type="ECO:0000313" key="11">
    <source>
        <dbReference type="Proteomes" id="UP000054937"/>
    </source>
</evidence>
<comment type="subcellular location">
    <subcellularLocation>
        <location evidence="1">Cell membrane</location>
        <topology evidence="1">Multi-pass membrane protein</topology>
    </subcellularLocation>
</comment>
<sequence length="558" mass="64824">MKKSKVSQFVNEQKAQTSLSPLFTPIEIGLKINPDIPDKLQFVKRQKNREIPIGSKIETTDIDDQSNQNTQGLISLLKNEQCKPEILICITVYNETQAELNTSLNGLLKNLDHFKKAGIQNHQIGVVVVFDGIDRMNNDPNSNENNMVKAFKEIDRKFNIKKENSLKHDFDQFNRNLKHSKINISKLRETKNLDIFLTDGYIKQKFEELNEVEGIDKNDPYFKFQFLEQQIIKKAQDYLNYRKDTALLYQTRKAIEIVQIEGDISQKQQQDIKQFIQDPSDRQSINKLLQIDENSEMTPGLEDNEDYLYIFYCVKHKNGGKLSSHCWFFQGFCELLQPKYTILMDCGLEPSPTAIYNLYLALEADQDIGGVCGFMGIRLENVYDESGQRKDGYDETNIDIVTRNLNKVFDIQKCQMFEYNFAHIIDKPFESLFGFINVLPGAFSGYRWDALKADENGKSILDLYLKTVLNEKHEFESINEANMYLAEDRILCLKIFTKYQKKYRLKYIPTSKVVVDPVTNLINLIGQRKRWINGTYFALEHVFSSVPVVLYSAIYLDF</sequence>
<dbReference type="InterPro" id="IPR004835">
    <property type="entry name" value="Chitin_synth"/>
</dbReference>
<dbReference type="Pfam" id="PF01644">
    <property type="entry name" value="Chitin_synth_1"/>
    <property type="match status" value="3"/>
</dbReference>
<proteinExistence type="predicted"/>
<dbReference type="GO" id="GO:0071555">
    <property type="term" value="P:cell wall organization"/>
    <property type="evidence" value="ECO:0007669"/>
    <property type="project" value="UniProtKB-KW"/>
</dbReference>
<evidence type="ECO:0000313" key="10">
    <source>
        <dbReference type="EMBL" id="KRX05122.1"/>
    </source>
</evidence>
<dbReference type="PANTHER" id="PTHR22914">
    <property type="entry name" value="CHITIN SYNTHASE"/>
    <property type="match status" value="1"/>
</dbReference>
<dbReference type="Proteomes" id="UP000054937">
    <property type="component" value="Unassembled WGS sequence"/>
</dbReference>
<dbReference type="PANTHER" id="PTHR22914:SF9">
    <property type="entry name" value="CHITIN SYNTHASE 1"/>
    <property type="match status" value="1"/>
</dbReference>
<keyword evidence="5" id="KW-0808">Transferase</keyword>
<evidence type="ECO:0000256" key="5">
    <source>
        <dbReference type="ARBA" id="ARBA00022679"/>
    </source>
</evidence>
<dbReference type="InterPro" id="IPR029044">
    <property type="entry name" value="Nucleotide-diphossugar_trans"/>
</dbReference>
<evidence type="ECO:0000256" key="4">
    <source>
        <dbReference type="ARBA" id="ARBA00022676"/>
    </source>
</evidence>
<organism evidence="10 11">
    <name type="scientific">Pseudocohnilembus persalinus</name>
    <name type="common">Ciliate</name>
    <dbReference type="NCBI Taxonomy" id="266149"/>
    <lineage>
        <taxon>Eukaryota</taxon>
        <taxon>Sar</taxon>
        <taxon>Alveolata</taxon>
        <taxon>Ciliophora</taxon>
        <taxon>Intramacronucleata</taxon>
        <taxon>Oligohymenophorea</taxon>
        <taxon>Scuticociliatia</taxon>
        <taxon>Philasterida</taxon>
        <taxon>Pseudocohnilembidae</taxon>
        <taxon>Pseudocohnilembus</taxon>
    </lineage>
</organism>
<evidence type="ECO:0000256" key="1">
    <source>
        <dbReference type="ARBA" id="ARBA00004651"/>
    </source>
</evidence>
<dbReference type="GO" id="GO:0006031">
    <property type="term" value="P:chitin biosynthetic process"/>
    <property type="evidence" value="ECO:0007669"/>
    <property type="project" value="TreeGrafter"/>
</dbReference>
<dbReference type="GO" id="GO:0005886">
    <property type="term" value="C:plasma membrane"/>
    <property type="evidence" value="ECO:0007669"/>
    <property type="project" value="UniProtKB-SubCell"/>
</dbReference>
<evidence type="ECO:0000256" key="3">
    <source>
        <dbReference type="ARBA" id="ARBA00022475"/>
    </source>
</evidence>